<feature type="transmembrane region" description="Helical" evidence="1">
    <location>
        <begin position="21"/>
        <end position="40"/>
    </location>
</feature>
<evidence type="ECO:0000256" key="1">
    <source>
        <dbReference type="SAM" id="Phobius"/>
    </source>
</evidence>
<gene>
    <name evidence="2" type="ORF">Cph01nite_15770</name>
</gene>
<proteinExistence type="predicted"/>
<keyword evidence="3" id="KW-1185">Reference proteome</keyword>
<evidence type="ECO:0000313" key="3">
    <source>
        <dbReference type="Proteomes" id="UP000614741"/>
    </source>
</evidence>
<accession>A0ABQ4DKG0</accession>
<keyword evidence="1" id="KW-0812">Transmembrane</keyword>
<name>A0ABQ4DKG0_9CELL</name>
<organism evidence="2 3">
    <name type="scientific">Cellulomonas phragmiteti</name>
    <dbReference type="NCBI Taxonomy" id="478780"/>
    <lineage>
        <taxon>Bacteria</taxon>
        <taxon>Bacillati</taxon>
        <taxon>Actinomycetota</taxon>
        <taxon>Actinomycetes</taxon>
        <taxon>Micrococcales</taxon>
        <taxon>Cellulomonadaceae</taxon>
        <taxon>Cellulomonas</taxon>
    </lineage>
</organism>
<protein>
    <recommendedName>
        <fullName evidence="4">Type 4 fimbrial biogenesis protein PilX N-terminal domain-containing protein</fullName>
    </recommendedName>
</protein>
<keyword evidence="1" id="KW-0472">Membrane</keyword>
<dbReference type="EMBL" id="BONP01000007">
    <property type="protein sequence ID" value="GIG39815.1"/>
    <property type="molecule type" value="Genomic_DNA"/>
</dbReference>
<sequence length="591" mass="62278">MHILRLIRTRIDDRERGIAMVMVIGMTVLLSGLVVAGIAYGTGAARQSQRDQNWSSALAAAYAGIEEYESRLANDLGYFAYGNPAAPFSATSAARLTLPSGASANPAFGLGPSGTWANVAGSAGAAQFRYEVDSSRFYIDGTLRLRSTGRAGGETRTIVADIKQKGFIDFLYFTDYEVMDPQALNPTSTADCAIHYYDAASRSHCSTIFFGGADVINGPLHTNDALQTNGPARFNGKVTTAYKAASGANYVRSGGTAPTFYIAGDPQSIATIGMPATNSQIKKETRSDLPAEVPVTGCLYTGPTKITFHDNGQMTVISPWTKATNTTGTSDTTGTAPAKCGTPGASGLAAKTGSVFTGQRINIPQNLVVYVQNVPSVAGNVNTTSGSTTPTGSVTCPSGGNAIGYPMTDETAPFSGAYGCRNGDVFVQGTLKGNMTIASENYIYVTGDIRYSNSGEDMLGLVGNNAVWVYNPMRVTTSWSTTTYTALLSGSNRRIDAAILSVAHTFMVQNYNRGSARGTLTVNGAIGQKFRGPVGTGSGASMTTGYGKDYNYDERFRYTAPPKFLSPVTTTYGVSVWIEVEPAFRPDGSVS</sequence>
<keyword evidence="1" id="KW-1133">Transmembrane helix</keyword>
<evidence type="ECO:0000313" key="2">
    <source>
        <dbReference type="EMBL" id="GIG39815.1"/>
    </source>
</evidence>
<evidence type="ECO:0008006" key="4">
    <source>
        <dbReference type="Google" id="ProtNLM"/>
    </source>
</evidence>
<dbReference type="Proteomes" id="UP000614741">
    <property type="component" value="Unassembled WGS sequence"/>
</dbReference>
<reference evidence="2 3" key="1">
    <citation type="submission" date="2021-01" db="EMBL/GenBank/DDBJ databases">
        <title>Whole genome shotgun sequence of Cellulomonas phragmiteti NBRC 110785.</title>
        <authorList>
            <person name="Komaki H."/>
            <person name="Tamura T."/>
        </authorList>
    </citation>
    <scope>NUCLEOTIDE SEQUENCE [LARGE SCALE GENOMIC DNA]</scope>
    <source>
        <strain evidence="2 3">NBRC 110785</strain>
    </source>
</reference>
<comment type="caution">
    <text evidence="2">The sequence shown here is derived from an EMBL/GenBank/DDBJ whole genome shotgun (WGS) entry which is preliminary data.</text>
</comment>